<dbReference type="Gene3D" id="3.10.350.10">
    <property type="entry name" value="LysM domain"/>
    <property type="match status" value="1"/>
</dbReference>
<evidence type="ECO:0000313" key="2">
    <source>
        <dbReference type="EMBL" id="MFB9761196.1"/>
    </source>
</evidence>
<dbReference type="SUPFAM" id="SSF54106">
    <property type="entry name" value="LysM domain"/>
    <property type="match status" value="1"/>
</dbReference>
<evidence type="ECO:0000313" key="3">
    <source>
        <dbReference type="Proteomes" id="UP001589609"/>
    </source>
</evidence>
<dbReference type="Proteomes" id="UP001589609">
    <property type="component" value="Unassembled WGS sequence"/>
</dbReference>
<dbReference type="CDD" id="cd00118">
    <property type="entry name" value="LysM"/>
    <property type="match status" value="1"/>
</dbReference>
<comment type="caution">
    <text evidence="2">The sequence shown here is derived from an EMBL/GenBank/DDBJ whole genome shotgun (WGS) entry which is preliminary data.</text>
</comment>
<dbReference type="InterPro" id="IPR036779">
    <property type="entry name" value="LysM_dom_sf"/>
</dbReference>
<dbReference type="InterPro" id="IPR014256">
    <property type="entry name" value="Spore_VI_D"/>
</dbReference>
<dbReference type="PROSITE" id="PS51782">
    <property type="entry name" value="LYSM"/>
    <property type="match status" value="1"/>
</dbReference>
<dbReference type="InterPro" id="IPR018392">
    <property type="entry name" value="LysM"/>
</dbReference>
<dbReference type="NCBIfam" id="TIGR02907">
    <property type="entry name" value="spore_VI_D"/>
    <property type="match status" value="1"/>
</dbReference>
<accession>A0ABV5WM96</accession>
<dbReference type="InterPro" id="IPR048862">
    <property type="entry name" value="SPOCS_spoVID_N"/>
</dbReference>
<proteinExistence type="predicted"/>
<protein>
    <submittedName>
        <fullName evidence="2">Stage VI sporulation protein D</fullName>
    </submittedName>
</protein>
<organism evidence="2 3">
    <name type="scientific">Ectobacillus funiculus</name>
    <dbReference type="NCBI Taxonomy" id="137993"/>
    <lineage>
        <taxon>Bacteria</taxon>
        <taxon>Bacillati</taxon>
        <taxon>Bacillota</taxon>
        <taxon>Bacilli</taxon>
        <taxon>Bacillales</taxon>
        <taxon>Bacillaceae</taxon>
        <taxon>Ectobacillus</taxon>
    </lineage>
</organism>
<feature type="domain" description="LysM" evidence="1">
    <location>
        <begin position="258"/>
        <end position="301"/>
    </location>
</feature>
<keyword evidence="3" id="KW-1185">Reference proteome</keyword>
<evidence type="ECO:0000259" key="1">
    <source>
        <dbReference type="PROSITE" id="PS51782"/>
    </source>
</evidence>
<name>A0ABV5WM96_9BACI</name>
<sequence>MAADHQTSLSFSLKESVWFQKGQEVEQLLSIALDPDIVVQDRDYEIVVKGQLQLTGEYIPQDSEEASFSLRELSPVRTVDYVHVREDGVNELSHSFPLEISIPRSRVKQADDLYVEIEMFDYELPEQGCLQLLADIAIYGLTDQATAEEQIEGRVEEQEELLEELEDQYAAPAVVQEEEDVFEPFEFEVRKEPVLEEVEREEPVMQVELFGRAEETKQPPASKEGKGEEFAYSSRDENALYLTRLFGRNQEEQFTTLRMYFVQTGDTVESIAERYDTNLQHLARINQLDDLYVSQGQVLYVPVSKTKSKSS</sequence>
<dbReference type="SMART" id="SM00257">
    <property type="entry name" value="LysM"/>
    <property type="match status" value="1"/>
</dbReference>
<dbReference type="Pfam" id="PF01476">
    <property type="entry name" value="LysM"/>
    <property type="match status" value="1"/>
</dbReference>
<dbReference type="EMBL" id="JBHMAF010000188">
    <property type="protein sequence ID" value="MFB9761196.1"/>
    <property type="molecule type" value="Genomic_DNA"/>
</dbReference>
<gene>
    <name evidence="2" type="primary">spoVID</name>
    <name evidence="2" type="ORF">ACFFMS_23375</name>
</gene>
<reference evidence="2 3" key="1">
    <citation type="submission" date="2024-09" db="EMBL/GenBank/DDBJ databases">
        <authorList>
            <person name="Sun Q."/>
            <person name="Mori K."/>
        </authorList>
    </citation>
    <scope>NUCLEOTIDE SEQUENCE [LARGE SCALE GENOMIC DNA]</scope>
    <source>
        <strain evidence="2 3">JCM 11201</strain>
    </source>
</reference>
<dbReference type="Pfam" id="PF20918">
    <property type="entry name" value="SPOCS_spoVID-N"/>
    <property type="match status" value="1"/>
</dbReference>
<dbReference type="RefSeq" id="WP_379951402.1">
    <property type="nucleotide sequence ID" value="NZ_JBHMAF010000188.1"/>
</dbReference>